<dbReference type="Pfam" id="PF15566">
    <property type="entry name" value="Imm32"/>
    <property type="match status" value="1"/>
</dbReference>
<name>A0A5J6FAP4_9ACTN</name>
<dbReference type="OrthoDB" id="3387727at2"/>
<dbReference type="Proteomes" id="UP000326178">
    <property type="component" value="Chromosome"/>
</dbReference>
<keyword evidence="2" id="KW-1185">Reference proteome</keyword>
<proteinExistence type="predicted"/>
<organism evidence="1 2">
    <name type="scientific">Streptomyces nitrosporeus</name>
    <dbReference type="NCBI Taxonomy" id="28894"/>
    <lineage>
        <taxon>Bacteria</taxon>
        <taxon>Bacillati</taxon>
        <taxon>Actinomycetota</taxon>
        <taxon>Actinomycetes</taxon>
        <taxon>Kitasatosporales</taxon>
        <taxon>Streptomycetaceae</taxon>
        <taxon>Streptomyces</taxon>
    </lineage>
</organism>
<evidence type="ECO:0000313" key="2">
    <source>
        <dbReference type="Proteomes" id="UP000326178"/>
    </source>
</evidence>
<dbReference type="AlphaFoldDB" id="A0A5J6FAP4"/>
<protein>
    <submittedName>
        <fullName evidence="1">Uncharacterized protein</fullName>
    </submittedName>
</protein>
<gene>
    <name evidence="1" type="ORF">CP967_11770</name>
</gene>
<evidence type="ECO:0000313" key="1">
    <source>
        <dbReference type="EMBL" id="QEU72584.1"/>
    </source>
</evidence>
<sequence>MDHTIDVPEHRPDAGLRFAWDDGFEIEVSAGPAEVVIRANRAGLTSLARHLLTLAQEGVHPGSHLHLTAQQEIESDHDLVLELMKED</sequence>
<dbReference type="KEGG" id="snk:CP967_11770"/>
<accession>A0A5J6FAP4</accession>
<dbReference type="InterPro" id="IPR029083">
    <property type="entry name" value="Imm32"/>
</dbReference>
<dbReference type="RefSeq" id="WP_150487931.1">
    <property type="nucleotide sequence ID" value="NZ_BMUV01000001.1"/>
</dbReference>
<reference evidence="1 2" key="1">
    <citation type="submission" date="2017-09" db="EMBL/GenBank/DDBJ databases">
        <authorList>
            <person name="Lee N."/>
            <person name="Cho B.-K."/>
        </authorList>
    </citation>
    <scope>NUCLEOTIDE SEQUENCE [LARGE SCALE GENOMIC DNA]</scope>
    <source>
        <strain evidence="1 2">ATCC 12769</strain>
    </source>
</reference>
<dbReference type="EMBL" id="CP023702">
    <property type="protein sequence ID" value="QEU72584.1"/>
    <property type="molecule type" value="Genomic_DNA"/>
</dbReference>